<organism evidence="2 3">
    <name type="scientific">Burkholderia ubonensis</name>
    <dbReference type="NCBI Taxonomy" id="101571"/>
    <lineage>
        <taxon>Bacteria</taxon>
        <taxon>Pseudomonadati</taxon>
        <taxon>Pseudomonadota</taxon>
        <taxon>Betaproteobacteria</taxon>
        <taxon>Burkholderiales</taxon>
        <taxon>Burkholderiaceae</taxon>
        <taxon>Burkholderia</taxon>
        <taxon>Burkholderia cepacia complex</taxon>
    </lineage>
</organism>
<feature type="region of interest" description="Disordered" evidence="1">
    <location>
        <begin position="1"/>
        <end position="23"/>
    </location>
</feature>
<dbReference type="Proteomes" id="UP000060630">
    <property type="component" value="Unassembled WGS sequence"/>
</dbReference>
<proteinExistence type="predicted"/>
<evidence type="ECO:0000313" key="3">
    <source>
        <dbReference type="Proteomes" id="UP000060630"/>
    </source>
</evidence>
<dbReference type="EMBL" id="LPHD01000049">
    <property type="protein sequence ID" value="KWA83915.1"/>
    <property type="molecule type" value="Genomic_DNA"/>
</dbReference>
<gene>
    <name evidence="2" type="ORF">WL29_21350</name>
</gene>
<sequence length="133" mass="14511">MSQTALEQLEHAKRRADEANARRQQIQVKLESARQQYAEAVKEAEAAHGTANLDKLRQILVDLEAENSKSVAEFVRAVDDFEAFIKRIEEALADPEAMNTLLLTMSPVVAAPAVAPAAAAKPAETPAFNEDDI</sequence>
<comment type="caution">
    <text evidence="2">The sequence shown here is derived from an EMBL/GenBank/DDBJ whole genome shotgun (WGS) entry which is preliminary data.</text>
</comment>
<evidence type="ECO:0000313" key="2">
    <source>
        <dbReference type="EMBL" id="KWA83915.1"/>
    </source>
</evidence>
<protein>
    <submittedName>
        <fullName evidence="2">Uncharacterized protein</fullName>
    </submittedName>
</protein>
<evidence type="ECO:0000256" key="1">
    <source>
        <dbReference type="SAM" id="MobiDB-lite"/>
    </source>
</evidence>
<dbReference type="AlphaFoldDB" id="A0A106QCG7"/>
<name>A0A106QCG7_9BURK</name>
<feature type="compositionally biased region" description="Basic and acidic residues" evidence="1">
    <location>
        <begin position="8"/>
        <end position="21"/>
    </location>
</feature>
<dbReference type="RefSeq" id="WP_060192212.1">
    <property type="nucleotide sequence ID" value="NZ_LPHD01000049.1"/>
</dbReference>
<accession>A0A106QCG7</accession>
<reference evidence="2 3" key="1">
    <citation type="submission" date="2015-11" db="EMBL/GenBank/DDBJ databases">
        <title>Expanding the genomic diversity of Burkholderia species for the development of highly accurate diagnostics.</title>
        <authorList>
            <person name="Sahl J."/>
            <person name="Keim P."/>
            <person name="Wagner D."/>
        </authorList>
    </citation>
    <scope>NUCLEOTIDE SEQUENCE [LARGE SCALE GENOMIC DNA]</scope>
    <source>
        <strain evidence="2 3">MSMB2087WGS</strain>
    </source>
</reference>